<gene>
    <name evidence="2" type="ORF">C2G38_1973715</name>
</gene>
<comment type="caution">
    <text evidence="2">The sequence shown here is derived from an EMBL/GenBank/DDBJ whole genome shotgun (WGS) entry which is preliminary data.</text>
</comment>
<evidence type="ECO:0000313" key="2">
    <source>
        <dbReference type="EMBL" id="RIB14174.1"/>
    </source>
</evidence>
<feature type="transmembrane region" description="Helical" evidence="1">
    <location>
        <begin position="31"/>
        <end position="48"/>
    </location>
</feature>
<dbReference type="AlphaFoldDB" id="A0A397UVA6"/>
<sequence length="92" mass="10555">TFGNAYWNTSLSLIIFSFFVLKIFDRRFHKIGLAFASLGGVMFFIALHRRRKYLKLISDNSKPFATSGGYVLLLGFIFMSAYFILLVMIVTL</sequence>
<dbReference type="Proteomes" id="UP000266673">
    <property type="component" value="Unassembled WGS sequence"/>
</dbReference>
<evidence type="ECO:0000256" key="1">
    <source>
        <dbReference type="SAM" id="Phobius"/>
    </source>
</evidence>
<feature type="transmembrane region" description="Helical" evidence="1">
    <location>
        <begin position="68"/>
        <end position="90"/>
    </location>
</feature>
<dbReference type="OrthoDB" id="2555434at2759"/>
<organism evidence="2 3">
    <name type="scientific">Gigaspora rosea</name>
    <dbReference type="NCBI Taxonomy" id="44941"/>
    <lineage>
        <taxon>Eukaryota</taxon>
        <taxon>Fungi</taxon>
        <taxon>Fungi incertae sedis</taxon>
        <taxon>Mucoromycota</taxon>
        <taxon>Glomeromycotina</taxon>
        <taxon>Glomeromycetes</taxon>
        <taxon>Diversisporales</taxon>
        <taxon>Gigasporaceae</taxon>
        <taxon>Gigaspora</taxon>
    </lineage>
</organism>
<proteinExistence type="predicted"/>
<evidence type="ECO:0000313" key="3">
    <source>
        <dbReference type="Proteomes" id="UP000266673"/>
    </source>
</evidence>
<name>A0A397UVA6_9GLOM</name>
<keyword evidence="1" id="KW-0472">Membrane</keyword>
<dbReference type="EMBL" id="QKWP01000856">
    <property type="protein sequence ID" value="RIB14174.1"/>
    <property type="molecule type" value="Genomic_DNA"/>
</dbReference>
<accession>A0A397UVA6</accession>
<reference evidence="2 3" key="1">
    <citation type="submission" date="2018-06" db="EMBL/GenBank/DDBJ databases">
        <title>Comparative genomics reveals the genomic features of Rhizophagus irregularis, R. cerebriforme, R. diaphanum and Gigaspora rosea, and their symbiotic lifestyle signature.</title>
        <authorList>
            <person name="Morin E."/>
            <person name="San Clemente H."/>
            <person name="Chen E.C.H."/>
            <person name="De La Providencia I."/>
            <person name="Hainaut M."/>
            <person name="Kuo A."/>
            <person name="Kohler A."/>
            <person name="Murat C."/>
            <person name="Tang N."/>
            <person name="Roy S."/>
            <person name="Loubradou J."/>
            <person name="Henrissat B."/>
            <person name="Grigoriev I.V."/>
            <person name="Corradi N."/>
            <person name="Roux C."/>
            <person name="Martin F.M."/>
        </authorList>
    </citation>
    <scope>NUCLEOTIDE SEQUENCE [LARGE SCALE GENOMIC DNA]</scope>
    <source>
        <strain evidence="2 3">DAOM 194757</strain>
    </source>
</reference>
<feature type="transmembrane region" description="Helical" evidence="1">
    <location>
        <begin position="6"/>
        <end position="24"/>
    </location>
</feature>
<feature type="non-terminal residue" evidence="2">
    <location>
        <position position="1"/>
    </location>
</feature>
<keyword evidence="3" id="KW-1185">Reference proteome</keyword>
<keyword evidence="1" id="KW-0812">Transmembrane</keyword>
<evidence type="ECO:0008006" key="4">
    <source>
        <dbReference type="Google" id="ProtNLM"/>
    </source>
</evidence>
<protein>
    <recommendedName>
        <fullName evidence="4">DUF202 domain-containing protein</fullName>
    </recommendedName>
</protein>
<dbReference type="PANTHER" id="PTHR38646:SF1">
    <property type="entry name" value="DUF202 DOMAIN-CONTAINING PROTEIN"/>
    <property type="match status" value="1"/>
</dbReference>
<dbReference type="PANTHER" id="PTHR38646">
    <property type="entry name" value="YALI0F00814P"/>
    <property type="match status" value="1"/>
</dbReference>
<keyword evidence="1" id="KW-1133">Transmembrane helix</keyword>